<comment type="caution">
    <text evidence="2">The sequence shown here is derived from an EMBL/GenBank/DDBJ whole genome shotgun (WGS) entry which is preliminary data.</text>
</comment>
<dbReference type="RefSeq" id="WP_326017623.1">
    <property type="nucleotide sequence ID" value="NZ_JAOZYC010000119.1"/>
</dbReference>
<name>A0ABU6F6L1_9ACTN</name>
<sequence length="204" mass="22226">MTGIGPVEPYETADDSHSPAAHPADVVGADAPRPYERWSALPPRGRRLLLAGTVAVAAVAGALLLPHPERPVPAPPDPWPAQVTHLTYEGARGETFRFSVRVDHGTTVTIGHIRAGDPRLTVTATPGPPLDITPDTPRALTVRIAVRDCSALPRALDMAYLDLALTNRRARELHSFIFVDRYPHDLLTLLRARCAQPRTELTQR</sequence>
<dbReference type="Proteomes" id="UP001354931">
    <property type="component" value="Unassembled WGS sequence"/>
</dbReference>
<dbReference type="EMBL" id="JAOZYC010000119">
    <property type="protein sequence ID" value="MEB8339469.1"/>
    <property type="molecule type" value="Genomic_DNA"/>
</dbReference>
<keyword evidence="3" id="KW-1185">Reference proteome</keyword>
<gene>
    <name evidence="2" type="ORF">OKJ99_18405</name>
</gene>
<accession>A0ABU6F6L1</accession>
<feature type="region of interest" description="Disordered" evidence="1">
    <location>
        <begin position="1"/>
        <end position="29"/>
    </location>
</feature>
<evidence type="ECO:0000313" key="3">
    <source>
        <dbReference type="Proteomes" id="UP001354931"/>
    </source>
</evidence>
<evidence type="ECO:0000256" key="1">
    <source>
        <dbReference type="SAM" id="MobiDB-lite"/>
    </source>
</evidence>
<organism evidence="2 3">
    <name type="scientific">Streptomyces endophyticus</name>
    <dbReference type="NCBI Taxonomy" id="714166"/>
    <lineage>
        <taxon>Bacteria</taxon>
        <taxon>Bacillati</taxon>
        <taxon>Actinomycetota</taxon>
        <taxon>Actinomycetes</taxon>
        <taxon>Kitasatosporales</taxon>
        <taxon>Streptomycetaceae</taxon>
        <taxon>Streptomyces</taxon>
    </lineage>
</organism>
<protein>
    <recommendedName>
        <fullName evidence="4">Tat pathway signal sequence domain protein</fullName>
    </recommendedName>
</protein>
<reference evidence="2 3" key="1">
    <citation type="submission" date="2022-10" db="EMBL/GenBank/DDBJ databases">
        <authorList>
            <person name="Xie J."/>
            <person name="Shen N."/>
        </authorList>
    </citation>
    <scope>NUCLEOTIDE SEQUENCE [LARGE SCALE GENOMIC DNA]</scope>
    <source>
        <strain evidence="2 3">YIM65594</strain>
    </source>
</reference>
<evidence type="ECO:0008006" key="4">
    <source>
        <dbReference type="Google" id="ProtNLM"/>
    </source>
</evidence>
<evidence type="ECO:0000313" key="2">
    <source>
        <dbReference type="EMBL" id="MEB8339469.1"/>
    </source>
</evidence>
<proteinExistence type="predicted"/>